<comment type="caution">
    <text evidence="2">The sequence shown here is derived from an EMBL/GenBank/DDBJ whole genome shotgun (WGS) entry which is preliminary data.</text>
</comment>
<proteinExistence type="predicted"/>
<evidence type="ECO:0000256" key="1">
    <source>
        <dbReference type="SAM" id="MobiDB-lite"/>
    </source>
</evidence>
<protein>
    <submittedName>
        <fullName evidence="2">Uncharacterized protein</fullName>
    </submittedName>
</protein>
<accession>A0A4C1V3K0</accession>
<sequence length="95" mass="10851">MNKNSFPSKKIETKRQSDDILILYVTRCRPGYGHFVCKISGQQLQRDRARTSPPAACDLPGVARSQCDTKSTRRLRVTRRPAAPTRRRCRDVPAH</sequence>
<dbReference type="Proteomes" id="UP000299102">
    <property type="component" value="Unassembled WGS sequence"/>
</dbReference>
<name>A0A4C1V3K0_EUMVA</name>
<keyword evidence="3" id="KW-1185">Reference proteome</keyword>
<gene>
    <name evidence="2" type="ORF">EVAR_6741_1</name>
</gene>
<feature type="region of interest" description="Disordered" evidence="1">
    <location>
        <begin position="68"/>
        <end position="95"/>
    </location>
</feature>
<evidence type="ECO:0000313" key="3">
    <source>
        <dbReference type="Proteomes" id="UP000299102"/>
    </source>
</evidence>
<organism evidence="2 3">
    <name type="scientific">Eumeta variegata</name>
    <name type="common">Bagworm moth</name>
    <name type="synonym">Eumeta japonica</name>
    <dbReference type="NCBI Taxonomy" id="151549"/>
    <lineage>
        <taxon>Eukaryota</taxon>
        <taxon>Metazoa</taxon>
        <taxon>Ecdysozoa</taxon>
        <taxon>Arthropoda</taxon>
        <taxon>Hexapoda</taxon>
        <taxon>Insecta</taxon>
        <taxon>Pterygota</taxon>
        <taxon>Neoptera</taxon>
        <taxon>Endopterygota</taxon>
        <taxon>Lepidoptera</taxon>
        <taxon>Glossata</taxon>
        <taxon>Ditrysia</taxon>
        <taxon>Tineoidea</taxon>
        <taxon>Psychidae</taxon>
        <taxon>Oiketicinae</taxon>
        <taxon>Eumeta</taxon>
    </lineage>
</organism>
<dbReference type="EMBL" id="BGZK01000273">
    <property type="protein sequence ID" value="GBP33393.1"/>
    <property type="molecule type" value="Genomic_DNA"/>
</dbReference>
<dbReference type="AlphaFoldDB" id="A0A4C1V3K0"/>
<reference evidence="2 3" key="1">
    <citation type="journal article" date="2019" name="Commun. Biol.">
        <title>The bagworm genome reveals a unique fibroin gene that provides high tensile strength.</title>
        <authorList>
            <person name="Kono N."/>
            <person name="Nakamura H."/>
            <person name="Ohtoshi R."/>
            <person name="Tomita M."/>
            <person name="Numata K."/>
            <person name="Arakawa K."/>
        </authorList>
    </citation>
    <scope>NUCLEOTIDE SEQUENCE [LARGE SCALE GENOMIC DNA]</scope>
</reference>
<feature type="compositionally biased region" description="Basic residues" evidence="1">
    <location>
        <begin position="72"/>
        <end position="89"/>
    </location>
</feature>
<evidence type="ECO:0000313" key="2">
    <source>
        <dbReference type="EMBL" id="GBP33393.1"/>
    </source>
</evidence>